<evidence type="ECO:0000256" key="3">
    <source>
        <dbReference type="ARBA" id="ARBA00022448"/>
    </source>
</evidence>
<dbReference type="InterPro" id="IPR011115">
    <property type="entry name" value="SecA_DEAD"/>
</dbReference>
<dbReference type="SUPFAM" id="SSF81886">
    <property type="entry name" value="Helical scaffold and wing domains of SecA"/>
    <property type="match status" value="1"/>
</dbReference>
<feature type="binding site" evidence="12">
    <location>
        <position position="517"/>
    </location>
    <ligand>
        <name>ATP</name>
        <dbReference type="ChEBI" id="CHEBI:30616"/>
    </ligand>
</feature>
<dbReference type="EMBL" id="VMGK01000013">
    <property type="protein sequence ID" value="TSC92822.1"/>
    <property type="molecule type" value="Genomic_DNA"/>
</dbReference>
<dbReference type="PROSITE" id="PS01312">
    <property type="entry name" value="SECA"/>
    <property type="match status" value="1"/>
</dbReference>
<dbReference type="Gene3D" id="3.40.50.300">
    <property type="entry name" value="P-loop containing nucleotide triphosphate hydrolases"/>
    <property type="match status" value="2"/>
</dbReference>
<evidence type="ECO:0000313" key="18">
    <source>
        <dbReference type="EMBL" id="TSC92822.1"/>
    </source>
</evidence>
<dbReference type="HAMAP" id="MF_01382">
    <property type="entry name" value="SecA"/>
    <property type="match status" value="1"/>
</dbReference>
<dbReference type="AlphaFoldDB" id="A0A554LIZ0"/>
<dbReference type="InterPro" id="IPR036266">
    <property type="entry name" value="SecA_Wing/Scaffold_sf"/>
</dbReference>
<evidence type="ECO:0000256" key="8">
    <source>
        <dbReference type="ARBA" id="ARBA00022927"/>
    </source>
</evidence>
<evidence type="ECO:0000256" key="6">
    <source>
        <dbReference type="ARBA" id="ARBA00022741"/>
    </source>
</evidence>
<dbReference type="Pfam" id="PF01043">
    <property type="entry name" value="SecA_PP_bind"/>
    <property type="match status" value="1"/>
</dbReference>
<comment type="function">
    <text evidence="12">Part of the Sec protein translocase complex. Interacts with the SecYEG preprotein conducting channel. Has a central role in coupling the hydrolysis of ATP to the transfer of proteins into and across the cell membrane, serving as an ATP-driven molecular motor driving the stepwise translocation of polypeptide chains across the membrane.</text>
</comment>
<dbReference type="GO" id="GO:0005524">
    <property type="term" value="F:ATP binding"/>
    <property type="evidence" value="ECO:0007669"/>
    <property type="project" value="UniProtKB-UniRule"/>
</dbReference>
<organism evidence="18 19">
    <name type="scientific">Candidatus Berkelbacteria bacterium Licking1014_7</name>
    <dbReference type="NCBI Taxonomy" id="2017147"/>
    <lineage>
        <taxon>Bacteria</taxon>
        <taxon>Candidatus Berkelbacteria</taxon>
    </lineage>
</organism>
<dbReference type="NCBIfam" id="TIGR00963">
    <property type="entry name" value="secA"/>
    <property type="match status" value="1"/>
</dbReference>
<dbReference type="PROSITE" id="PS51192">
    <property type="entry name" value="HELICASE_ATP_BIND_1"/>
    <property type="match status" value="1"/>
</dbReference>
<comment type="similarity">
    <text evidence="2 12 13">Belongs to the SecA family.</text>
</comment>
<reference evidence="18 19" key="1">
    <citation type="submission" date="2017-07" db="EMBL/GenBank/DDBJ databases">
        <title>Mechanisms for carbon and nitrogen cycling indicate functional differentiation within the Candidate Phyla Radiation.</title>
        <authorList>
            <person name="Danczak R.E."/>
            <person name="Johnston M.D."/>
            <person name="Kenah C."/>
            <person name="Slattery M."/>
            <person name="Wrighton K.C."/>
            <person name="Wilkins M.J."/>
        </authorList>
    </citation>
    <scope>NUCLEOTIDE SEQUENCE [LARGE SCALE GENOMIC DNA]</scope>
    <source>
        <strain evidence="18">Licking1014_7</strain>
    </source>
</reference>
<keyword evidence="5 12" id="KW-0963">Cytoplasm</keyword>
<dbReference type="PRINTS" id="PR00906">
    <property type="entry name" value="SECA"/>
</dbReference>
<evidence type="ECO:0000313" key="19">
    <source>
        <dbReference type="Proteomes" id="UP000315689"/>
    </source>
</evidence>
<sequence length="908" mass="103698">MKFLSAIFGDANQKELKRLQKIVEQINFLEPEMENLADSDFLRKTQEFKEQIKNGKSLEEILPQAFALVREASKRSIGQRHYDVQIMAGIALHEGKIAEQKTGEGKTLSATLALYLNALNSKGSHLITVNDFLAKFQAQWMGQIYDFLGLTVSSIEHDKSYIFSREIVEKKDDDEFSDHTWDHLRPCSRSEAYQADITYGTNNEFGFDFLRDNMAVDKSQISQRDLHFAIVDEVDSILIDEARTPLIISAPTVESSADYQRFSQIVKNLKIDEDFTLDEKARTAAILDAGIEKVEQALSVKNLYDTENLRLVHHLEEALKAQFLFHRNKDYVVKDDEVLIVDEFTGRLMPGRRYSEGLHQAIEAKEGVNIQRESDTLATISFQNFFRMYEKLSGMTGTAATEAEEFYKIYKLDVVVVPTHREMIRVDKSDKIYKTTESKYNAIIDEIKKRHQLGQPILIGTISVEKNEELARLLRRVGIKHNILNAKKHQREAKVIAQAGRIGAVTVATNMAGRGVDIILGGTPPTISQKSKVKSQKSKVKSQKSKQDIGIEKLGQDNRSIEEWEKESKRVKELSGLFVIGTERHEARRIDNQLRGRSGRQGDLGESQFFVSMEDDLMRIFGGDRLKNMMDRLGLPDNLPIQNKVISRSIESAQKKVEGHNFDIRKHLVEYDDVANKHREVIYQKRRQILNLKGKNNAGEVVNLHTEVLELLGEKKNEYIKKFENVPSEALCELEKRVYLRVIDTFWIGHLNTMDHLRHSIGLKGYGQKDPLVEYKQAAYHIFQRLLKDIEDEVGQVLLRIEIQSAPPAPVEPFDQTRRISQQRAEQSLEQNFNERNNDDESGQFGQKTDAVNSDVVVTVRKKGNDNVMSQTVLRPPGAKKIGRNEPCPCGAKKPDGRPKKYKHCHGR</sequence>
<dbReference type="InterPro" id="IPR020937">
    <property type="entry name" value="SecA_CS"/>
</dbReference>
<dbReference type="InterPro" id="IPR027417">
    <property type="entry name" value="P-loop_NTPase"/>
</dbReference>
<evidence type="ECO:0000259" key="16">
    <source>
        <dbReference type="PROSITE" id="PS51194"/>
    </source>
</evidence>
<feature type="region of interest" description="Disordered" evidence="14">
    <location>
        <begin position="863"/>
        <end position="908"/>
    </location>
</feature>
<accession>A0A554LIZ0</accession>
<evidence type="ECO:0000256" key="1">
    <source>
        <dbReference type="ARBA" id="ARBA00004170"/>
    </source>
</evidence>
<dbReference type="EC" id="7.4.2.8" evidence="12"/>
<keyword evidence="10 12" id="KW-0811">Translocation</keyword>
<keyword evidence="7 12" id="KW-0067">ATP-binding</keyword>
<feature type="domain" description="SecA family profile" evidence="17">
    <location>
        <begin position="1"/>
        <end position="642"/>
    </location>
</feature>
<keyword evidence="6 12" id="KW-0547">Nucleotide-binding</keyword>
<feature type="domain" description="Helicase C-terminal" evidence="16">
    <location>
        <begin position="439"/>
        <end position="647"/>
    </location>
</feature>
<dbReference type="GO" id="GO:0043952">
    <property type="term" value="P:protein transport by the Sec complex"/>
    <property type="evidence" value="ECO:0007669"/>
    <property type="project" value="UniProtKB-ARBA"/>
</dbReference>
<dbReference type="GO" id="GO:0065002">
    <property type="term" value="P:intracellular protein transmembrane transport"/>
    <property type="evidence" value="ECO:0007669"/>
    <property type="project" value="UniProtKB-UniRule"/>
</dbReference>
<keyword evidence="3 12" id="KW-0813">Transport</keyword>
<keyword evidence="11 12" id="KW-0472">Membrane</keyword>
<feature type="binding site" evidence="12">
    <location>
        <begin position="103"/>
        <end position="107"/>
    </location>
    <ligand>
        <name>ATP</name>
        <dbReference type="ChEBI" id="CHEBI:30616"/>
    </ligand>
</feature>
<comment type="subunit">
    <text evidence="12">Monomer and homodimer. Part of the essential Sec protein translocation apparatus which comprises SecA, SecYEG and auxiliary proteins SecDF. Other proteins may also be involved.</text>
</comment>
<dbReference type="FunFam" id="3.90.1440.10:FF:000002">
    <property type="entry name" value="Protein translocase subunit SecA"/>
    <property type="match status" value="1"/>
</dbReference>
<dbReference type="GO" id="GO:0017038">
    <property type="term" value="P:protein import"/>
    <property type="evidence" value="ECO:0007669"/>
    <property type="project" value="InterPro"/>
</dbReference>
<name>A0A554LIZ0_9BACT</name>
<dbReference type="FunFam" id="3.40.50.300:FF:000113">
    <property type="entry name" value="Preprotein translocase subunit SecA"/>
    <property type="match status" value="1"/>
</dbReference>
<evidence type="ECO:0000256" key="7">
    <source>
        <dbReference type="ARBA" id="ARBA00022840"/>
    </source>
</evidence>
<dbReference type="InterPro" id="IPR000185">
    <property type="entry name" value="SecA"/>
</dbReference>
<dbReference type="Pfam" id="PF21090">
    <property type="entry name" value="P-loop_SecA"/>
    <property type="match status" value="1"/>
</dbReference>
<dbReference type="NCBIfam" id="NF009538">
    <property type="entry name" value="PRK12904.1"/>
    <property type="match status" value="1"/>
</dbReference>
<dbReference type="InterPro" id="IPR011130">
    <property type="entry name" value="SecA_preprotein_X-link_dom"/>
</dbReference>
<feature type="region of interest" description="Disordered" evidence="14">
    <location>
        <begin position="809"/>
        <end position="850"/>
    </location>
</feature>
<feature type="binding site" evidence="12">
    <location>
        <position position="85"/>
    </location>
    <ligand>
        <name>ATP</name>
        <dbReference type="ChEBI" id="CHEBI:30616"/>
    </ligand>
</feature>
<dbReference type="GO" id="GO:0008564">
    <property type="term" value="F:protein-exporting ATPase activity"/>
    <property type="evidence" value="ECO:0007669"/>
    <property type="project" value="UniProtKB-EC"/>
</dbReference>
<dbReference type="GO" id="GO:0005886">
    <property type="term" value="C:plasma membrane"/>
    <property type="evidence" value="ECO:0007669"/>
    <property type="project" value="UniProtKB-SubCell"/>
</dbReference>
<evidence type="ECO:0000256" key="11">
    <source>
        <dbReference type="ARBA" id="ARBA00023136"/>
    </source>
</evidence>
<evidence type="ECO:0000259" key="17">
    <source>
        <dbReference type="PROSITE" id="PS51196"/>
    </source>
</evidence>
<proteinExistence type="inferred from homology"/>
<gene>
    <name evidence="12" type="primary">secA</name>
    <name evidence="18" type="ORF">CEN89_452</name>
</gene>
<evidence type="ECO:0000256" key="2">
    <source>
        <dbReference type="ARBA" id="ARBA00007650"/>
    </source>
</evidence>
<dbReference type="PANTHER" id="PTHR30612">
    <property type="entry name" value="SECA INNER MEMBRANE COMPONENT OF SEC PROTEIN SECRETION SYSTEM"/>
    <property type="match status" value="1"/>
</dbReference>
<dbReference type="SMART" id="SM00958">
    <property type="entry name" value="SecA_PP_bind"/>
    <property type="match status" value="1"/>
</dbReference>
<dbReference type="InterPro" id="IPR036670">
    <property type="entry name" value="SecA_X-link_sf"/>
</dbReference>
<dbReference type="PANTHER" id="PTHR30612:SF0">
    <property type="entry name" value="CHLOROPLAST PROTEIN-TRANSPORTING ATPASE"/>
    <property type="match status" value="1"/>
</dbReference>
<dbReference type="InterPro" id="IPR001650">
    <property type="entry name" value="Helicase_C-like"/>
</dbReference>
<keyword evidence="4 12" id="KW-1003">Cell membrane</keyword>
<dbReference type="SUPFAM" id="SSF52540">
    <property type="entry name" value="P-loop containing nucleoside triphosphate hydrolases"/>
    <property type="match status" value="2"/>
</dbReference>
<keyword evidence="9 12" id="KW-1278">Translocase</keyword>
<feature type="domain" description="Helicase ATP-binding" evidence="15">
    <location>
        <begin position="87"/>
        <end position="271"/>
    </location>
</feature>
<comment type="caution">
    <text evidence="18">The sequence shown here is derived from an EMBL/GenBank/DDBJ whole genome shotgun (WGS) entry which is preliminary data.</text>
</comment>
<evidence type="ECO:0000256" key="13">
    <source>
        <dbReference type="RuleBase" id="RU003874"/>
    </source>
</evidence>
<dbReference type="Gene3D" id="1.10.3060.10">
    <property type="entry name" value="Helical scaffold and wing domains of SecA"/>
    <property type="match status" value="2"/>
</dbReference>
<dbReference type="PROSITE" id="PS51194">
    <property type="entry name" value="HELICASE_CTER"/>
    <property type="match status" value="1"/>
</dbReference>
<evidence type="ECO:0000259" key="15">
    <source>
        <dbReference type="PROSITE" id="PS51192"/>
    </source>
</evidence>
<dbReference type="GO" id="GO:0005829">
    <property type="term" value="C:cytosol"/>
    <property type="evidence" value="ECO:0007669"/>
    <property type="project" value="TreeGrafter"/>
</dbReference>
<dbReference type="CDD" id="cd17928">
    <property type="entry name" value="DEXDc_SecA"/>
    <property type="match status" value="1"/>
</dbReference>
<comment type="subcellular location">
    <subcellularLocation>
        <location evidence="12">Cell membrane</location>
        <topology evidence="12">Peripheral membrane protein</topology>
        <orientation evidence="12">Cytoplasmic side</orientation>
    </subcellularLocation>
    <subcellularLocation>
        <location evidence="12">Cytoplasm</location>
    </subcellularLocation>
    <subcellularLocation>
        <location evidence="1">Membrane</location>
        <topology evidence="1">Peripheral membrane protein</topology>
    </subcellularLocation>
    <text evidence="12">Distribution is 50-50.</text>
</comment>
<dbReference type="InterPro" id="IPR014001">
    <property type="entry name" value="Helicase_ATP-bd"/>
</dbReference>
<dbReference type="InterPro" id="IPR011116">
    <property type="entry name" value="SecA_Wing/Scaffold"/>
</dbReference>
<evidence type="ECO:0000256" key="14">
    <source>
        <dbReference type="SAM" id="MobiDB-lite"/>
    </source>
</evidence>
<comment type="catalytic activity">
    <reaction evidence="12">
        <text>ATP + H2O + cellular proteinSide 1 = ADP + phosphate + cellular proteinSide 2.</text>
        <dbReference type="EC" id="7.4.2.8"/>
    </reaction>
</comment>
<evidence type="ECO:0000256" key="12">
    <source>
        <dbReference type="HAMAP-Rule" id="MF_01382"/>
    </source>
</evidence>
<feature type="compositionally biased region" description="Basic residues" evidence="14">
    <location>
        <begin position="531"/>
        <end position="544"/>
    </location>
</feature>
<dbReference type="GO" id="GO:0031522">
    <property type="term" value="C:cell envelope Sec protein transport complex"/>
    <property type="evidence" value="ECO:0007669"/>
    <property type="project" value="TreeGrafter"/>
</dbReference>
<dbReference type="CDD" id="cd18803">
    <property type="entry name" value="SF2_C_secA"/>
    <property type="match status" value="1"/>
</dbReference>
<feature type="region of interest" description="Disordered" evidence="14">
    <location>
        <begin position="527"/>
        <end position="550"/>
    </location>
</feature>
<evidence type="ECO:0000256" key="5">
    <source>
        <dbReference type="ARBA" id="ARBA00022490"/>
    </source>
</evidence>
<evidence type="ECO:0000256" key="9">
    <source>
        <dbReference type="ARBA" id="ARBA00022967"/>
    </source>
</evidence>
<dbReference type="InterPro" id="IPR014018">
    <property type="entry name" value="SecA_motor_DEAD"/>
</dbReference>
<dbReference type="Pfam" id="PF07517">
    <property type="entry name" value="SecA_DEAD"/>
    <property type="match status" value="1"/>
</dbReference>
<feature type="compositionally biased region" description="Polar residues" evidence="14">
    <location>
        <begin position="819"/>
        <end position="835"/>
    </location>
</feature>
<dbReference type="GO" id="GO:0006605">
    <property type="term" value="P:protein targeting"/>
    <property type="evidence" value="ECO:0007669"/>
    <property type="project" value="UniProtKB-UniRule"/>
</dbReference>
<dbReference type="Proteomes" id="UP000315689">
    <property type="component" value="Unassembled WGS sequence"/>
</dbReference>
<dbReference type="InterPro" id="IPR044722">
    <property type="entry name" value="SecA_SF2_C"/>
</dbReference>
<dbReference type="Gene3D" id="3.90.1440.10">
    <property type="entry name" value="SecA, preprotein cross-linking domain"/>
    <property type="match status" value="1"/>
</dbReference>
<protein>
    <recommendedName>
        <fullName evidence="12 13">Protein translocase subunit SecA</fullName>
        <ecNumber evidence="12">7.4.2.8</ecNumber>
    </recommendedName>
</protein>
<dbReference type="Pfam" id="PF07516">
    <property type="entry name" value="SecA_SW"/>
    <property type="match status" value="2"/>
</dbReference>
<keyword evidence="8 12" id="KW-0653">Protein transport</keyword>
<dbReference type="PROSITE" id="PS51196">
    <property type="entry name" value="SECA_MOTOR_DEAD"/>
    <property type="match status" value="1"/>
</dbReference>
<dbReference type="SUPFAM" id="SSF81767">
    <property type="entry name" value="Pre-protein crosslinking domain of SecA"/>
    <property type="match status" value="1"/>
</dbReference>
<dbReference type="SMART" id="SM00957">
    <property type="entry name" value="SecA_DEAD"/>
    <property type="match status" value="1"/>
</dbReference>
<evidence type="ECO:0000256" key="10">
    <source>
        <dbReference type="ARBA" id="ARBA00023010"/>
    </source>
</evidence>
<evidence type="ECO:0000256" key="4">
    <source>
        <dbReference type="ARBA" id="ARBA00022475"/>
    </source>
</evidence>